<evidence type="ECO:0000256" key="2">
    <source>
        <dbReference type="SAM" id="Phobius"/>
    </source>
</evidence>
<evidence type="ECO:0000313" key="4">
    <source>
        <dbReference type="EMBL" id="WXB07865.1"/>
    </source>
</evidence>
<feature type="region of interest" description="Disordered" evidence="1">
    <location>
        <begin position="287"/>
        <end position="310"/>
    </location>
</feature>
<sequence>MFVRRGLVPLVLASLCIATSAFGQEASDVVRLKNGSMMRGTIVDLMVGDHVEIRLGSGETRRFPMAEVDYAGPDKTAPAAPPPTAPLTTIPTTPPPAPSPQTEEQPKPRSKLSFVANEPGVVVKSLVSQTNFEGHGWSFGWGNHVGGPVLFSGKGKTYANVCAAPCEAEVPKGEQTLAVSYEGRKPIDVPLIVRGPSKIQIDYTSNLDVRVAGLVIGIASVGGGIAAAVVGHNQGDINCGQDSAGSYRCRETERDYTMIGVGLGVALVGGIVGTIMALTHDEAKLTVAPPESKTAQAPSTTSARADAVEH</sequence>
<evidence type="ECO:0000256" key="3">
    <source>
        <dbReference type="SAM" id="SignalP"/>
    </source>
</evidence>
<evidence type="ECO:0000313" key="5">
    <source>
        <dbReference type="Proteomes" id="UP001374803"/>
    </source>
</evidence>
<keyword evidence="2" id="KW-0472">Membrane</keyword>
<feature type="region of interest" description="Disordered" evidence="1">
    <location>
        <begin position="70"/>
        <end position="110"/>
    </location>
</feature>
<name>A0ABZ2LAS1_9BACT</name>
<proteinExistence type="predicted"/>
<feature type="compositionally biased region" description="Polar residues" evidence="1">
    <location>
        <begin position="293"/>
        <end position="303"/>
    </location>
</feature>
<evidence type="ECO:0000256" key="1">
    <source>
        <dbReference type="SAM" id="MobiDB-lite"/>
    </source>
</evidence>
<keyword evidence="3" id="KW-0732">Signal</keyword>
<organism evidence="4 5">
    <name type="scientific">Pendulispora rubella</name>
    <dbReference type="NCBI Taxonomy" id="2741070"/>
    <lineage>
        <taxon>Bacteria</taxon>
        <taxon>Pseudomonadati</taxon>
        <taxon>Myxococcota</taxon>
        <taxon>Myxococcia</taxon>
        <taxon>Myxococcales</taxon>
        <taxon>Sorangiineae</taxon>
        <taxon>Pendulisporaceae</taxon>
        <taxon>Pendulispora</taxon>
    </lineage>
</organism>
<dbReference type="EMBL" id="CP089983">
    <property type="protein sequence ID" value="WXB07865.1"/>
    <property type="molecule type" value="Genomic_DNA"/>
</dbReference>
<feature type="signal peptide" evidence="3">
    <location>
        <begin position="1"/>
        <end position="23"/>
    </location>
</feature>
<keyword evidence="2" id="KW-0812">Transmembrane</keyword>
<dbReference type="Proteomes" id="UP001374803">
    <property type="component" value="Chromosome"/>
</dbReference>
<gene>
    <name evidence="4" type="ORF">LVJ94_11555</name>
</gene>
<keyword evidence="2" id="KW-1133">Transmembrane helix</keyword>
<protein>
    <submittedName>
        <fullName evidence="4">Uncharacterized protein</fullName>
    </submittedName>
</protein>
<accession>A0ABZ2LAS1</accession>
<feature type="chain" id="PRO_5047392970" evidence="3">
    <location>
        <begin position="24"/>
        <end position="310"/>
    </location>
</feature>
<feature type="transmembrane region" description="Helical" evidence="2">
    <location>
        <begin position="256"/>
        <end position="278"/>
    </location>
</feature>
<reference evidence="4" key="1">
    <citation type="submission" date="2021-12" db="EMBL/GenBank/DDBJ databases">
        <title>Discovery of the Pendulisporaceae a myxobacterial family with distinct sporulation behavior and unique specialized metabolism.</title>
        <authorList>
            <person name="Garcia R."/>
            <person name="Popoff A."/>
            <person name="Bader C.D."/>
            <person name="Loehr J."/>
            <person name="Walesch S."/>
            <person name="Walt C."/>
            <person name="Boldt J."/>
            <person name="Bunk B."/>
            <person name="Haeckl F.J.F.P.J."/>
            <person name="Gunesch A.P."/>
            <person name="Birkelbach J."/>
            <person name="Nuebel U."/>
            <person name="Pietschmann T."/>
            <person name="Bach T."/>
            <person name="Mueller R."/>
        </authorList>
    </citation>
    <scope>NUCLEOTIDE SEQUENCE</scope>
    <source>
        <strain evidence="4">MSr11367</strain>
    </source>
</reference>
<keyword evidence="5" id="KW-1185">Reference proteome</keyword>
<dbReference type="RefSeq" id="WP_394837533.1">
    <property type="nucleotide sequence ID" value="NZ_CP089929.1"/>
</dbReference>